<reference evidence="2" key="1">
    <citation type="submission" date="2019-07" db="EMBL/GenBank/DDBJ databases">
        <title>Genomic Encyclopedia of Type Strains, Phase IV (KMG-IV): sequencing the most valuable type-strain genomes for metagenomic binning, comparative biology and taxonomic classification.</title>
        <authorList>
            <person name="Goeker M."/>
        </authorList>
    </citation>
    <scope>NUCLEOTIDE SEQUENCE</scope>
    <source>
        <strain evidence="2">DSM 44596</strain>
    </source>
</reference>
<accession>A0A652YYK4</accession>
<dbReference type="Pfam" id="PF00128">
    <property type="entry name" value="Alpha-amylase"/>
    <property type="match status" value="1"/>
</dbReference>
<dbReference type="GO" id="GO:0005992">
    <property type="term" value="P:trehalose biosynthetic process"/>
    <property type="evidence" value="ECO:0007669"/>
    <property type="project" value="TreeGrafter"/>
</dbReference>
<organism evidence="2">
    <name type="scientific">Nocardia globerula</name>
    <dbReference type="NCBI Taxonomy" id="1818"/>
    <lineage>
        <taxon>Bacteria</taxon>
        <taxon>Bacillati</taxon>
        <taxon>Actinomycetota</taxon>
        <taxon>Actinomycetes</taxon>
        <taxon>Mycobacteriales</taxon>
        <taxon>Nocardiaceae</taxon>
        <taxon>Nocardia</taxon>
    </lineage>
</organism>
<dbReference type="GO" id="GO:0030980">
    <property type="term" value="P:alpha-glucan catabolic process"/>
    <property type="evidence" value="ECO:0007669"/>
    <property type="project" value="TreeGrafter"/>
</dbReference>
<dbReference type="Gene3D" id="3.20.20.80">
    <property type="entry name" value="Glycosidases"/>
    <property type="match status" value="1"/>
</dbReference>
<dbReference type="InterPro" id="IPR017853">
    <property type="entry name" value="GH"/>
</dbReference>
<dbReference type="NCBIfam" id="TIGR02401">
    <property type="entry name" value="trehalose_TreY"/>
    <property type="match status" value="1"/>
</dbReference>
<dbReference type="AlphaFoldDB" id="A0A652YYK4"/>
<dbReference type="EMBL" id="VNIQ01000001">
    <property type="protein sequence ID" value="TYQ08772.1"/>
    <property type="molecule type" value="Genomic_DNA"/>
</dbReference>
<proteinExistence type="predicted"/>
<dbReference type="InterPro" id="IPR012767">
    <property type="entry name" value="Trehalose_TreY"/>
</dbReference>
<gene>
    <name evidence="2" type="ORF">FNL38_1011149</name>
</gene>
<dbReference type="GO" id="GO:0047470">
    <property type="term" value="F:(1,4)-alpha-D-glucan 1-alpha-D-glucosylmutase activity"/>
    <property type="evidence" value="ECO:0007669"/>
    <property type="project" value="TreeGrafter"/>
</dbReference>
<dbReference type="PANTHER" id="PTHR10357">
    <property type="entry name" value="ALPHA-AMYLASE FAMILY MEMBER"/>
    <property type="match status" value="1"/>
</dbReference>
<dbReference type="PANTHER" id="PTHR10357:SF216">
    <property type="entry name" value="MALTOOLIGOSYL TREHALOSE SYNTHASE-RELATED"/>
    <property type="match status" value="1"/>
</dbReference>
<evidence type="ECO:0000313" key="2">
    <source>
        <dbReference type="EMBL" id="TYQ08772.1"/>
    </source>
</evidence>
<dbReference type="InterPro" id="IPR006047">
    <property type="entry name" value="GH13_cat_dom"/>
</dbReference>
<name>A0A652YYK4_NOCGL</name>
<feature type="domain" description="Glycosyl hydrolase family 13 catalytic" evidence="1">
    <location>
        <begin position="11"/>
        <end position="452"/>
    </location>
</feature>
<dbReference type="InterPro" id="IPR013797">
    <property type="entry name" value="Maltooligo_trehalose_synth_4"/>
</dbReference>
<dbReference type="Gene3D" id="1.10.150.200">
    <property type="entry name" value="Maltooligosyl trehalose synthase, domain 3"/>
    <property type="match status" value="1"/>
</dbReference>
<protein>
    <submittedName>
        <fullName evidence="2">Maltooligosyl trehalose synthase</fullName>
    </submittedName>
</protein>
<evidence type="ECO:0000259" key="1">
    <source>
        <dbReference type="SMART" id="SM00642"/>
    </source>
</evidence>
<dbReference type="SMART" id="SM00642">
    <property type="entry name" value="Aamy"/>
    <property type="match status" value="1"/>
</dbReference>
<comment type="caution">
    <text evidence="2">The sequence shown here is derived from an EMBL/GenBank/DDBJ whole genome shotgun (WGS) entry which is preliminary data.</text>
</comment>
<dbReference type="SUPFAM" id="SSF51445">
    <property type="entry name" value="(Trans)glycosidases"/>
    <property type="match status" value="1"/>
</dbReference>
<dbReference type="CDD" id="cd11336">
    <property type="entry name" value="AmyAc_MTSase"/>
    <property type="match status" value="1"/>
</dbReference>
<sequence>MTPITSTYRLQLRPDAFTLHDAAGIVGYLDTLGVSHLYLSPVLTATSGSTHGYDVTDPTTVAEGLGGREALVKLSGVCRERGMGLIVDLVPNHVGVAKPHENAWWWDVLTYGRASTYADFFDIDWDKDNGADGKLALPVLGKPADLDSLTVDHATATPLLAFYEHRFPIAPGTGTGSAQEIHARQSYQLVPWDAGIITYRRFFAVNELAALRQEDPRVFELCHRELKSWVDEGLIDGVRIDHPDGLADPVEYLERLRSLLGPDQWIVIEKILGHSEPLDPLLPVDGTTGYDALNQLGGVFVDPSGEHELSELSGALTGNDGDSTWLHHTERQFKRETARGELAPEIRRLVRAIRSETGTRCSDKALNDAVVVVIARMPVYRSDYSPLAGLTARIVGGIHELAPGHEEAFNALAQALSGGGEAAVRFQQVCGAVMAKSVEDRLFYRTARLISRQEVGGNPAAFSVSVAEFHLANSDRARLWPAAMTSLSTHDTKRGEDVRARINVLSQMPEVWSRLVQDWEEVEPSPEPMTGLFLWQNIVGVWPVGEAAPDFRSRLHAYAEKASREAALATSWNSPDSSFETAVHTWIDNVIDGPVAASITQLVSRIARHAWSDSLGQKLLQICGPGIPDIYQGTELWEDSLVDPDNRRLIDFGIRRTLVDSTETSVDATGAAKLHVVRTALTLRREYPSWFVGGTYLPVLASGESSGHVVGFSRGPRGGKAAVVALATRHSMVLADHGWGDTVIGLPEGRWTDNATGNVIESSRAGDIFRGGPTALLIRETESP</sequence>
<dbReference type="Gene3D" id="1.10.10.470">
    <property type="entry name" value="Maltooligosyl trehalose synthase, domain 4"/>
    <property type="match status" value="1"/>
</dbReference>
<dbReference type="Gene3D" id="3.30.1590.10">
    <property type="entry name" value="Maltooligosyl trehalose synthase, domain 2"/>
    <property type="match status" value="1"/>
</dbReference>